<evidence type="ECO:0000313" key="3">
    <source>
        <dbReference type="EMBL" id="AYE93370.1"/>
    </source>
</evidence>
<evidence type="ECO:0000256" key="1">
    <source>
        <dbReference type="ARBA" id="ARBA00002670"/>
    </source>
</evidence>
<organism evidence="3">
    <name type="scientific">Termitomyces sp</name>
    <dbReference type="NCBI Taxonomy" id="1916073"/>
    <lineage>
        <taxon>Eukaryota</taxon>
        <taxon>Fungi</taxon>
        <taxon>Dikarya</taxon>
        <taxon>Basidiomycota</taxon>
        <taxon>Agaricomycotina</taxon>
        <taxon>Agaricomycetes</taxon>
        <taxon>Agaricomycetidae</taxon>
        <taxon>Agaricales</taxon>
        <taxon>Tricholomatineae</taxon>
        <taxon>Lyophyllaceae</taxon>
        <taxon>Termitomyces</taxon>
    </lineage>
</organism>
<comment type="function">
    <text evidence="1">Mitochondrial DNA endonuclease involved in intron homing.</text>
</comment>
<sequence>MTSRIIIKNKNTLNLLERFPRSNRNYLPSNNNCKSIVVWGKILSSTIYYPKFTSIVRYMVDIPFNLKPMLGGLLISDGWLEINKSGNTRFFFKQSLKNSTFVFFVFNRLNHYCSTYPSLTTVNLNNKTFKGLGLNTRFYPCLTELYNMFYKKRVKIVPLDLYEIINYEFLAYWIMGDGSKAGNGLYLQTQSFKIKECVFIISVLIYKFDLNCNIHMQRNQPIIYISAKSINKIKRYLIPFILPSMLYKLS</sequence>
<geneLocation type="mitochondrion" evidence="3"/>
<proteinExistence type="predicted"/>
<accession>A0A386TYR4</accession>
<dbReference type="AlphaFoldDB" id="A0A386TYR4"/>
<keyword evidence="3" id="KW-0540">Nuclease</keyword>
<keyword evidence="3" id="KW-0496">Mitochondrion</keyword>
<keyword evidence="3" id="KW-0378">Hydrolase</keyword>
<keyword evidence="3" id="KW-0255">Endonuclease</keyword>
<dbReference type="InterPro" id="IPR004860">
    <property type="entry name" value="LAGLIDADG_dom"/>
</dbReference>
<reference evidence="3" key="1">
    <citation type="submission" date="2018-08" db="EMBL/GenBank/DDBJ databases">
        <title>Comparative mitochondrial genomics of the basidiomycete Termitomyces.</title>
        <authorList>
            <person name="Nieuwenhuis M."/>
        </authorList>
    </citation>
    <scope>NUCLEOTIDE SEQUENCE</scope>
    <source>
        <strain evidence="3">T123</strain>
    </source>
</reference>
<dbReference type="EMBL" id="MH725798">
    <property type="protein sequence ID" value="AYE93370.1"/>
    <property type="molecule type" value="Genomic_DNA"/>
</dbReference>
<protein>
    <submittedName>
        <fullName evidence="3">LAGLIDADG homing endonuclease</fullName>
    </submittedName>
</protein>
<gene>
    <name evidence="3" type="primary">oi5cox1</name>
    <name evidence="3" type="ORF">C0990_000025</name>
</gene>
<evidence type="ECO:0000259" key="2">
    <source>
        <dbReference type="Pfam" id="PF03161"/>
    </source>
</evidence>
<feature type="domain" description="Homing endonuclease LAGLIDADG" evidence="2">
    <location>
        <begin position="69"/>
        <end position="232"/>
    </location>
</feature>
<dbReference type="Gene3D" id="3.10.28.10">
    <property type="entry name" value="Homing endonucleases"/>
    <property type="match status" value="2"/>
</dbReference>
<dbReference type="InterPro" id="IPR027434">
    <property type="entry name" value="Homing_endonucl"/>
</dbReference>
<dbReference type="Pfam" id="PF03161">
    <property type="entry name" value="LAGLIDADG_2"/>
    <property type="match status" value="1"/>
</dbReference>
<dbReference type="GO" id="GO:0004519">
    <property type="term" value="F:endonuclease activity"/>
    <property type="evidence" value="ECO:0007669"/>
    <property type="project" value="UniProtKB-KW"/>
</dbReference>
<dbReference type="SUPFAM" id="SSF55608">
    <property type="entry name" value="Homing endonucleases"/>
    <property type="match status" value="1"/>
</dbReference>
<name>A0A386TYR4_9AGAR</name>